<dbReference type="AlphaFoldDB" id="A0A0U5F208"/>
<proteinExistence type="predicted"/>
<keyword evidence="1" id="KW-1133">Transmembrane helix</keyword>
<dbReference type="STRING" id="431306.AGA_603"/>
<evidence type="ECO:0000256" key="1">
    <source>
        <dbReference type="SAM" id="Phobius"/>
    </source>
</evidence>
<name>A0A0U5F208_9PROT</name>
<organism evidence="2 3">
    <name type="scientific">Acetobacter ghanensis</name>
    <dbReference type="NCBI Taxonomy" id="431306"/>
    <lineage>
        <taxon>Bacteria</taxon>
        <taxon>Pseudomonadati</taxon>
        <taxon>Pseudomonadota</taxon>
        <taxon>Alphaproteobacteria</taxon>
        <taxon>Acetobacterales</taxon>
        <taxon>Acetobacteraceae</taxon>
        <taxon>Acetobacter</taxon>
    </lineage>
</organism>
<dbReference type="InterPro" id="IPR007047">
    <property type="entry name" value="Flp_Fap"/>
</dbReference>
<sequence>MENFVFRIKQFARGFMQDRKGVTALEYALVAAVLVTVIGYAFAHLGTSLNTAFNDIGSGLTNQASKAASS</sequence>
<reference evidence="3" key="1">
    <citation type="submission" date="2014-09" db="EMBL/GenBank/DDBJ databases">
        <authorList>
            <person name="Illeghems K.G."/>
        </authorList>
    </citation>
    <scope>NUCLEOTIDE SEQUENCE [LARGE SCALE GENOMIC DNA]</scope>
    <source>
        <strain evidence="3">LMG 23848T</strain>
    </source>
</reference>
<dbReference type="PATRIC" id="fig|431306.5.peg.579"/>
<dbReference type="EMBL" id="LN609302">
    <property type="protein sequence ID" value="CEF54135.1"/>
    <property type="molecule type" value="Genomic_DNA"/>
</dbReference>
<keyword evidence="1" id="KW-0472">Membrane</keyword>
<keyword evidence="1" id="KW-0812">Transmembrane</keyword>
<dbReference type="Pfam" id="PF04964">
    <property type="entry name" value="Flp_Fap"/>
    <property type="match status" value="1"/>
</dbReference>
<protein>
    <recommendedName>
        <fullName evidence="4">Flp/Fap pilin component</fullName>
    </recommendedName>
</protein>
<evidence type="ECO:0008006" key="4">
    <source>
        <dbReference type="Google" id="ProtNLM"/>
    </source>
</evidence>
<evidence type="ECO:0000313" key="3">
    <source>
        <dbReference type="Proteomes" id="UP000068250"/>
    </source>
</evidence>
<feature type="transmembrane region" description="Helical" evidence="1">
    <location>
        <begin position="21"/>
        <end position="43"/>
    </location>
</feature>
<dbReference type="Proteomes" id="UP000068250">
    <property type="component" value="Chromosome I"/>
</dbReference>
<accession>A0A0U5F208</accession>
<dbReference type="RefSeq" id="WP_194299296.1">
    <property type="nucleotide sequence ID" value="NZ_JBNZCO010000010.1"/>
</dbReference>
<gene>
    <name evidence="2" type="ORF">AGA_603</name>
</gene>
<evidence type="ECO:0000313" key="2">
    <source>
        <dbReference type="EMBL" id="CEF54135.1"/>
    </source>
</evidence>